<evidence type="ECO:0000256" key="1">
    <source>
        <dbReference type="ARBA" id="ARBA00004906"/>
    </source>
</evidence>
<reference evidence="12" key="1">
    <citation type="submission" date="2014-03" db="EMBL/GenBank/DDBJ databases">
        <title>The Genome Sequence of Puccinia striiformis f. sp. tritici PST-78.</title>
        <authorList>
            <consortium name="The Broad Institute Genome Sequencing Platform"/>
            <person name="Cuomo C."/>
            <person name="Hulbert S."/>
            <person name="Chen X."/>
            <person name="Walker B."/>
            <person name="Young S.K."/>
            <person name="Zeng Q."/>
            <person name="Gargeya S."/>
            <person name="Fitzgerald M."/>
            <person name="Haas B."/>
            <person name="Abouelleil A."/>
            <person name="Alvarado L."/>
            <person name="Arachchi H.M."/>
            <person name="Berlin A.M."/>
            <person name="Chapman S.B."/>
            <person name="Goldberg J."/>
            <person name="Griggs A."/>
            <person name="Gujja S."/>
            <person name="Hansen M."/>
            <person name="Howarth C."/>
            <person name="Imamovic A."/>
            <person name="Larimer J."/>
            <person name="McCowan C."/>
            <person name="Montmayeur A."/>
            <person name="Murphy C."/>
            <person name="Neiman D."/>
            <person name="Pearson M."/>
            <person name="Priest M."/>
            <person name="Roberts A."/>
            <person name="Saif S."/>
            <person name="Shea T."/>
            <person name="Sisk P."/>
            <person name="Sykes S."/>
            <person name="Wortman J."/>
            <person name="Nusbaum C."/>
            <person name="Birren B."/>
        </authorList>
    </citation>
    <scope>NUCLEOTIDE SEQUENCE [LARGE SCALE GENOMIC DNA]</scope>
    <source>
        <strain evidence="12">race PST-78</strain>
    </source>
</reference>
<dbReference type="GO" id="GO:0008270">
    <property type="term" value="F:zinc ion binding"/>
    <property type="evidence" value="ECO:0007669"/>
    <property type="project" value="UniProtKB-KW"/>
</dbReference>
<evidence type="ECO:0000256" key="5">
    <source>
        <dbReference type="ARBA" id="ARBA00022833"/>
    </source>
</evidence>
<evidence type="ECO:0000256" key="4">
    <source>
        <dbReference type="ARBA" id="ARBA00022786"/>
    </source>
</evidence>
<keyword evidence="8" id="KW-1133">Transmembrane helix</keyword>
<dbReference type="PANTHER" id="PTHR14155">
    <property type="entry name" value="RING FINGER DOMAIN-CONTAINING"/>
    <property type="match status" value="1"/>
</dbReference>
<keyword evidence="12" id="KW-1185">Reference proteome</keyword>
<dbReference type="InterPro" id="IPR024766">
    <property type="entry name" value="Znf_RING_H2"/>
</dbReference>
<dbReference type="STRING" id="1165861.A0A0L0VF01"/>
<feature type="domain" description="RING-type" evidence="10">
    <location>
        <begin position="125"/>
        <end position="179"/>
    </location>
</feature>
<evidence type="ECO:0000256" key="9">
    <source>
        <dbReference type="SAM" id="SignalP"/>
    </source>
</evidence>
<dbReference type="GO" id="GO:0016567">
    <property type="term" value="P:protein ubiquitination"/>
    <property type="evidence" value="ECO:0007669"/>
    <property type="project" value="UniProtKB-UniPathway"/>
</dbReference>
<comment type="caution">
    <text evidence="11">The sequence shown here is derived from an EMBL/GenBank/DDBJ whole genome shotgun (WGS) entry which is preliminary data.</text>
</comment>
<evidence type="ECO:0000256" key="2">
    <source>
        <dbReference type="ARBA" id="ARBA00022723"/>
    </source>
</evidence>
<dbReference type="UniPathway" id="UPA00143"/>
<sequence>MAFCLLFLLLTGRIFGFDSAQPEVIRPSLGQFVEPAHGGDESLPSFHAITIESCLPTGAPSTLSPSGLSTLTPALVHCDSNEPGTAELQKIVTERPMEDQIPRPSSEGSSTRMLDNPRGPNWIECAVCLIEFDITALEDEELVPDQPPLRKLVACHHTFHKECIDQWLRDPRKTCPHCRAPSKDDGIFRLNPGPDLSGPIGSNFQRDVDRRIIDSHGNIVYSEPCFLRYVIPVLGSLFWVILILVLLHLSHIYHWHVV</sequence>
<dbReference type="AlphaFoldDB" id="A0A0L0VF01"/>
<evidence type="ECO:0000313" key="12">
    <source>
        <dbReference type="Proteomes" id="UP000054564"/>
    </source>
</evidence>
<dbReference type="EMBL" id="AJIL01000063">
    <property type="protein sequence ID" value="KNE97843.1"/>
    <property type="molecule type" value="Genomic_DNA"/>
</dbReference>
<protein>
    <recommendedName>
        <fullName evidence="10">RING-type domain-containing protein</fullName>
    </recommendedName>
</protein>
<evidence type="ECO:0000256" key="6">
    <source>
        <dbReference type="PROSITE-ProRule" id="PRU00175"/>
    </source>
</evidence>
<dbReference type="Pfam" id="PF12678">
    <property type="entry name" value="zf-rbx1"/>
    <property type="match status" value="1"/>
</dbReference>
<keyword evidence="4" id="KW-0833">Ubl conjugation pathway</keyword>
<dbReference type="SMART" id="SM00184">
    <property type="entry name" value="RING"/>
    <property type="match status" value="1"/>
</dbReference>
<dbReference type="InterPro" id="IPR053238">
    <property type="entry name" value="RING-H2_zinc_finger"/>
</dbReference>
<organism evidence="11 12">
    <name type="scientific">Puccinia striiformis f. sp. tritici PST-78</name>
    <dbReference type="NCBI Taxonomy" id="1165861"/>
    <lineage>
        <taxon>Eukaryota</taxon>
        <taxon>Fungi</taxon>
        <taxon>Dikarya</taxon>
        <taxon>Basidiomycota</taxon>
        <taxon>Pucciniomycotina</taxon>
        <taxon>Pucciniomycetes</taxon>
        <taxon>Pucciniales</taxon>
        <taxon>Pucciniaceae</taxon>
        <taxon>Puccinia</taxon>
    </lineage>
</organism>
<name>A0A0L0VF01_9BASI</name>
<keyword evidence="5" id="KW-0862">Zinc</keyword>
<proteinExistence type="predicted"/>
<feature type="chain" id="PRO_5005549211" description="RING-type domain-containing protein" evidence="9">
    <location>
        <begin position="17"/>
        <end position="258"/>
    </location>
</feature>
<evidence type="ECO:0000256" key="8">
    <source>
        <dbReference type="SAM" id="Phobius"/>
    </source>
</evidence>
<gene>
    <name evidence="11" type="ORF">PSTG_08866</name>
</gene>
<feature type="region of interest" description="Disordered" evidence="7">
    <location>
        <begin position="95"/>
        <end position="116"/>
    </location>
</feature>
<accession>A0A0L0VF01</accession>
<dbReference type="Gene3D" id="3.30.40.10">
    <property type="entry name" value="Zinc/RING finger domain, C3HC4 (zinc finger)"/>
    <property type="match status" value="1"/>
</dbReference>
<evidence type="ECO:0000256" key="7">
    <source>
        <dbReference type="SAM" id="MobiDB-lite"/>
    </source>
</evidence>
<dbReference type="PANTHER" id="PTHR14155:SF627">
    <property type="entry name" value="OS06G0192800 PROTEIN"/>
    <property type="match status" value="1"/>
</dbReference>
<comment type="pathway">
    <text evidence="1">Protein modification; protein ubiquitination.</text>
</comment>
<evidence type="ECO:0000256" key="3">
    <source>
        <dbReference type="ARBA" id="ARBA00022771"/>
    </source>
</evidence>
<dbReference type="PROSITE" id="PS50089">
    <property type="entry name" value="ZF_RING_2"/>
    <property type="match status" value="1"/>
</dbReference>
<dbReference type="InterPro" id="IPR013083">
    <property type="entry name" value="Znf_RING/FYVE/PHD"/>
</dbReference>
<dbReference type="GO" id="GO:0051603">
    <property type="term" value="P:proteolysis involved in protein catabolic process"/>
    <property type="evidence" value="ECO:0007669"/>
    <property type="project" value="UniProtKB-ARBA"/>
</dbReference>
<dbReference type="SUPFAM" id="SSF57850">
    <property type="entry name" value="RING/U-box"/>
    <property type="match status" value="1"/>
</dbReference>
<keyword evidence="3 6" id="KW-0863">Zinc-finger</keyword>
<evidence type="ECO:0000313" key="11">
    <source>
        <dbReference type="EMBL" id="KNE97843.1"/>
    </source>
</evidence>
<feature type="signal peptide" evidence="9">
    <location>
        <begin position="1"/>
        <end position="16"/>
    </location>
</feature>
<feature type="transmembrane region" description="Helical" evidence="8">
    <location>
        <begin position="226"/>
        <end position="247"/>
    </location>
</feature>
<dbReference type="Proteomes" id="UP000054564">
    <property type="component" value="Unassembled WGS sequence"/>
</dbReference>
<keyword evidence="8" id="KW-0472">Membrane</keyword>
<evidence type="ECO:0000259" key="10">
    <source>
        <dbReference type="PROSITE" id="PS50089"/>
    </source>
</evidence>
<keyword evidence="2" id="KW-0479">Metal-binding</keyword>
<dbReference type="InterPro" id="IPR001841">
    <property type="entry name" value="Znf_RING"/>
</dbReference>
<keyword evidence="9" id="KW-0732">Signal</keyword>
<keyword evidence="8" id="KW-0812">Transmembrane</keyword>